<dbReference type="PANTHER" id="PTHR43581:SF2">
    <property type="entry name" value="EXCINUCLEASE ATPASE SUBUNIT"/>
    <property type="match status" value="1"/>
</dbReference>
<organism evidence="3 4">
    <name type="scientific">Desmonostoc muscorum LEGE 12446</name>
    <dbReference type="NCBI Taxonomy" id="1828758"/>
    <lineage>
        <taxon>Bacteria</taxon>
        <taxon>Bacillati</taxon>
        <taxon>Cyanobacteriota</taxon>
        <taxon>Cyanophyceae</taxon>
        <taxon>Nostocales</taxon>
        <taxon>Nostocaceae</taxon>
        <taxon>Desmonostoc</taxon>
    </lineage>
</organism>
<dbReference type="RefSeq" id="WP_193915314.1">
    <property type="nucleotide sequence ID" value="NZ_JADEXS020000001.1"/>
</dbReference>
<feature type="domain" description="ATPase AAA-type core" evidence="1">
    <location>
        <begin position="143"/>
        <end position="259"/>
    </location>
</feature>
<accession>A0A8J6ZSV1</accession>
<reference evidence="3" key="1">
    <citation type="submission" date="2020-10" db="EMBL/GenBank/DDBJ databases">
        <authorList>
            <person name="Castelo-Branco R."/>
            <person name="Eusebio N."/>
            <person name="Adriana R."/>
            <person name="Vieira A."/>
            <person name="Brugerolle De Fraissinette N."/>
            <person name="Rezende De Castro R."/>
            <person name="Schneider M.P."/>
            <person name="Vasconcelos V."/>
            <person name="Leao P.N."/>
        </authorList>
    </citation>
    <scope>NUCLEOTIDE SEQUENCE</scope>
    <source>
        <strain evidence="3">LEGE 12446</strain>
    </source>
</reference>
<keyword evidence="4" id="KW-1185">Reference proteome</keyword>
<dbReference type="InterPro" id="IPR003959">
    <property type="entry name" value="ATPase_AAA_core"/>
</dbReference>
<dbReference type="Pfam" id="PF13304">
    <property type="entry name" value="AAA_21"/>
    <property type="match status" value="1"/>
</dbReference>
<dbReference type="Pfam" id="PF14491">
    <property type="entry name" value="DUF4435"/>
    <property type="match status" value="1"/>
</dbReference>
<comment type="caution">
    <text evidence="3">The sequence shown here is derived from an EMBL/GenBank/DDBJ whole genome shotgun (WGS) entry which is preliminary data.</text>
</comment>
<name>A0A8J6ZSV1_DESMC</name>
<gene>
    <name evidence="3" type="ORF">IQ276_09045</name>
</gene>
<dbReference type="InterPro" id="IPR029492">
    <property type="entry name" value="DUF4435"/>
</dbReference>
<evidence type="ECO:0000313" key="4">
    <source>
        <dbReference type="Proteomes" id="UP000622533"/>
    </source>
</evidence>
<dbReference type="InterPro" id="IPR051396">
    <property type="entry name" value="Bact_Antivir_Def_Nuclease"/>
</dbReference>
<dbReference type="PANTHER" id="PTHR43581">
    <property type="entry name" value="ATP/GTP PHOSPHATASE"/>
    <property type="match status" value="1"/>
</dbReference>
<dbReference type="GO" id="GO:0005524">
    <property type="term" value="F:ATP binding"/>
    <property type="evidence" value="ECO:0007669"/>
    <property type="project" value="InterPro"/>
</dbReference>
<evidence type="ECO:0000313" key="3">
    <source>
        <dbReference type="EMBL" id="MBE9022568.1"/>
    </source>
</evidence>
<dbReference type="GO" id="GO:0016887">
    <property type="term" value="F:ATP hydrolysis activity"/>
    <property type="evidence" value="ECO:0007669"/>
    <property type="project" value="InterPro"/>
</dbReference>
<protein>
    <submittedName>
        <fullName evidence="3">AAA family ATPase</fullName>
    </submittedName>
</protein>
<evidence type="ECO:0000259" key="2">
    <source>
        <dbReference type="Pfam" id="PF14491"/>
    </source>
</evidence>
<feature type="domain" description="DUF4435" evidence="2">
    <location>
        <begin position="307"/>
        <end position="505"/>
    </location>
</feature>
<dbReference type="SUPFAM" id="SSF52540">
    <property type="entry name" value="P-loop containing nucleoside triphosphate hydrolases"/>
    <property type="match status" value="1"/>
</dbReference>
<dbReference type="InterPro" id="IPR027417">
    <property type="entry name" value="P-loop_NTPase"/>
</dbReference>
<dbReference type="Gene3D" id="3.40.50.300">
    <property type="entry name" value="P-loop containing nucleotide triphosphate hydrolases"/>
    <property type="match status" value="1"/>
</dbReference>
<dbReference type="CDD" id="cd00267">
    <property type="entry name" value="ABC_ATPase"/>
    <property type="match status" value="1"/>
</dbReference>
<dbReference type="AlphaFoldDB" id="A0A8J6ZSV1"/>
<dbReference type="EMBL" id="JADEXS010000088">
    <property type="protein sequence ID" value="MBE9022568.1"/>
    <property type="molecule type" value="Genomic_DNA"/>
</dbReference>
<sequence>MQQELTLPAKDGYGGKEILDCREPIVIIGANGSGKSRLGLWIEQNNPKPEKIHRISAQRALDFAEYVQLKSLEQAEKELSFGIATGDIQSWGGVVGARNVHRWQLTGRSSSFSVTPMLNDYEQVLSLLFARKTQRDSQLAERVREMEFEGKNERPEMPFSPDETLIHIWNDILPHRKLAIKDGKITVSMTNRVIYQGREMSDGERVALYLMAQCLCAPSDSIIIIDEPEIHLHKSLISKLWSKLEEAQPNCLFVYITHDIDFAASRVGAQKIWMKNYDGENHWIWDQVPECEELPETIILEILGSRKKILFVEGQRGSLDYKLYQAIYPDFLIMPRDGCNKVIESTKAMRNNSSLHHVEVFGIIDMDYRRENEIVSLGESGIFPLKVALVENLICVPEILKVVAENLVLDFEDIYQKVSDFLINTLGTELEDQTSKRSASEIRFKLSLFNSKVKNKDELAQEFTKHVDSVNVNQIYENNLKKYQTVRENKDYKKALLLYKNKGLCNKICPILGLQSGEYRKLVVRLLSTERKDAIVSGLKNYTPQLI</sequence>
<proteinExistence type="predicted"/>
<evidence type="ECO:0000259" key="1">
    <source>
        <dbReference type="Pfam" id="PF13304"/>
    </source>
</evidence>
<dbReference type="Proteomes" id="UP000622533">
    <property type="component" value="Unassembled WGS sequence"/>
</dbReference>